<dbReference type="Proteomes" id="UP000319499">
    <property type="component" value="Unassembled WGS sequence"/>
</dbReference>
<protein>
    <submittedName>
        <fullName evidence="1">Uncharacterized protein</fullName>
    </submittedName>
</protein>
<dbReference type="AlphaFoldDB" id="A0A563DAH2"/>
<name>A0A563DAH2_9FLAO</name>
<accession>A0A563DAH2</accession>
<evidence type="ECO:0000313" key="1">
    <source>
        <dbReference type="EMBL" id="TWP27308.1"/>
    </source>
</evidence>
<dbReference type="RefSeq" id="WP_146262655.1">
    <property type="nucleotide sequence ID" value="NZ_SELG01000038.1"/>
</dbReference>
<organism evidence="1 2">
    <name type="scientific">Apibacter muscae</name>
    <dbReference type="NCBI Taxonomy" id="2509004"/>
    <lineage>
        <taxon>Bacteria</taxon>
        <taxon>Pseudomonadati</taxon>
        <taxon>Bacteroidota</taxon>
        <taxon>Flavobacteriia</taxon>
        <taxon>Flavobacteriales</taxon>
        <taxon>Weeksellaceae</taxon>
        <taxon>Apibacter</taxon>
    </lineage>
</organism>
<reference evidence="1 2" key="1">
    <citation type="submission" date="2019-02" db="EMBL/GenBank/DDBJ databases">
        <title>Apibacter muscae sp. nov.: a novel member of the house fly microbiota.</title>
        <authorList>
            <person name="Park R."/>
        </authorList>
    </citation>
    <scope>NUCLEOTIDE SEQUENCE [LARGE SCALE GENOMIC DNA]</scope>
    <source>
        <strain evidence="1 2">AL1</strain>
    </source>
</reference>
<evidence type="ECO:0000313" key="2">
    <source>
        <dbReference type="Proteomes" id="UP000319499"/>
    </source>
</evidence>
<keyword evidence="2" id="KW-1185">Reference proteome</keyword>
<sequence length="85" mass="9796">MGALLKEIKENRGLRFMNIGAVNFQNLSFNIISIINSCQSHLFNYKKECNKDFIIDVLNLLEIAKSLIPHGEFELLDRLDKISEN</sequence>
<comment type="caution">
    <text evidence="1">The sequence shown here is derived from an EMBL/GenBank/DDBJ whole genome shotgun (WGS) entry which is preliminary data.</text>
</comment>
<proteinExistence type="predicted"/>
<gene>
    <name evidence="1" type="ORF">ETU09_07635</name>
</gene>
<dbReference type="EMBL" id="SELH01000023">
    <property type="protein sequence ID" value="TWP27308.1"/>
    <property type="molecule type" value="Genomic_DNA"/>
</dbReference>